<dbReference type="EMBL" id="CP002282">
    <property type="protein sequence ID" value="ADO83819.1"/>
    <property type="molecule type" value="Genomic_DNA"/>
</dbReference>
<keyword evidence="2" id="KW-1185">Reference proteome</keyword>
<proteinExistence type="predicted"/>
<accession>E3HBQ7</accession>
<protein>
    <submittedName>
        <fullName evidence="1">Uncharacterized protein</fullName>
    </submittedName>
</protein>
<name>E3HBQ7_ILYPC</name>
<gene>
    <name evidence="1" type="ordered locus">Ilyop_2048</name>
</gene>
<reference evidence="1 2" key="1">
    <citation type="journal article" date="2010" name="Stand. Genomic Sci.">
        <title>Complete genome sequence of Ilyobacter polytropus type strain (CuHbu1).</title>
        <authorList>
            <person name="Sikorski J."/>
            <person name="Chertkov O."/>
            <person name="Lapidus A."/>
            <person name="Nolan M."/>
            <person name="Lucas S."/>
            <person name="Del Rio T.G."/>
            <person name="Tice H."/>
            <person name="Cheng J.F."/>
            <person name="Tapia R."/>
            <person name="Han C."/>
            <person name="Goodwin L."/>
            <person name="Pitluck S."/>
            <person name="Liolios K."/>
            <person name="Ivanova N."/>
            <person name="Mavromatis K."/>
            <person name="Mikhailova N."/>
            <person name="Pati A."/>
            <person name="Chen A."/>
            <person name="Palaniappan K."/>
            <person name="Land M."/>
            <person name="Hauser L."/>
            <person name="Chang Y.J."/>
            <person name="Jeffries C.D."/>
            <person name="Brambilla E."/>
            <person name="Yasawong M."/>
            <person name="Rohde M."/>
            <person name="Pukall R."/>
            <person name="Spring S."/>
            <person name="Goker M."/>
            <person name="Woyke T."/>
            <person name="Bristow J."/>
            <person name="Eisen J.A."/>
            <person name="Markowitz V."/>
            <person name="Hugenholtz P."/>
            <person name="Kyrpides N.C."/>
            <person name="Klenk H.P."/>
        </authorList>
    </citation>
    <scope>NUCLEOTIDE SEQUENCE [LARGE SCALE GENOMIC DNA]</scope>
    <source>
        <strain evidence="2">ATCC 51220 / DSM 2926 / LMG 16218 / CuHBu1</strain>
        <plasmid evidence="2">pILYOP01</plasmid>
    </source>
</reference>
<dbReference type="Proteomes" id="UP000006875">
    <property type="component" value="Plasmid pILYOP01"/>
</dbReference>
<sequence length="129" mass="14429">MANYNYMPDKFMPEQTKNAILHHWGFGESDFISKALQLENVAIAVIDAAVNLTVLKEGVNGPSLLSDLCTSYVGAKLFEQISNNDYEGYVDNLMTGFWDTIKEIKEAQEKASISPEEEPEKYAPGIMVF</sequence>
<keyword evidence="1" id="KW-0614">Plasmid</keyword>
<dbReference type="KEGG" id="ipo:Ilyop_2048"/>
<geneLocation type="plasmid" evidence="1 2">
    <name>pILYOP01</name>
</geneLocation>
<evidence type="ECO:0000313" key="2">
    <source>
        <dbReference type="Proteomes" id="UP000006875"/>
    </source>
</evidence>
<evidence type="ECO:0000313" key="1">
    <source>
        <dbReference type="EMBL" id="ADO83819.1"/>
    </source>
</evidence>
<dbReference type="RefSeq" id="WP_013388481.1">
    <property type="nucleotide sequence ID" value="NC_014633.1"/>
</dbReference>
<dbReference type="AlphaFoldDB" id="E3HBQ7"/>
<organism evidence="1 2">
    <name type="scientific">Ilyobacter polytropus (strain ATCC 51220 / DSM 2926 / LMG 16218 / CuHBu1)</name>
    <dbReference type="NCBI Taxonomy" id="572544"/>
    <lineage>
        <taxon>Bacteria</taxon>
        <taxon>Fusobacteriati</taxon>
        <taxon>Fusobacteriota</taxon>
        <taxon>Fusobacteriia</taxon>
        <taxon>Fusobacteriales</taxon>
        <taxon>Fusobacteriaceae</taxon>
        <taxon>Ilyobacter</taxon>
    </lineage>
</organism>
<dbReference type="HOGENOM" id="CLU_1978300_0_0_0"/>